<dbReference type="InterPro" id="IPR029000">
    <property type="entry name" value="Cyclophilin-like_dom_sf"/>
</dbReference>
<protein>
    <submittedName>
        <fullName evidence="5">Allophanate hydrolase</fullName>
    </submittedName>
</protein>
<dbReference type="PANTHER" id="PTHR43309:SF4">
    <property type="entry name" value="CARBOXYLTRANSFERASE DOMAIN-CONTAINING PROTEIN"/>
    <property type="match status" value="1"/>
</dbReference>
<dbReference type="NCBIfam" id="TIGR00724">
    <property type="entry name" value="urea_amlyse_rel"/>
    <property type="match status" value="1"/>
</dbReference>
<dbReference type="GO" id="GO:0016787">
    <property type="term" value="F:hydrolase activity"/>
    <property type="evidence" value="ECO:0007669"/>
    <property type="project" value="UniProtKB-KW"/>
</dbReference>
<keyword evidence="6" id="KW-1185">Reference proteome</keyword>
<dbReference type="EMBL" id="PEIB01000011">
    <property type="protein sequence ID" value="RXJ73228.1"/>
    <property type="molecule type" value="Genomic_DNA"/>
</dbReference>
<reference evidence="5 6" key="1">
    <citation type="submission" date="2017-10" db="EMBL/GenBank/DDBJ databases">
        <title>Nyctiphanis sp. nov., isolated from the stomach of the euphausiid Nyctiphanes simplex (Hansen, 1911) in the Gulf of California.</title>
        <authorList>
            <person name="Gomez-Gil B."/>
            <person name="Aguilar-Mendez M."/>
            <person name="Lopez-Cortes A."/>
            <person name="Gomez-Gutierrez J."/>
            <person name="Roque A."/>
            <person name="Lang E."/>
            <person name="Gonzalez-Castillo A."/>
        </authorList>
    </citation>
    <scope>NUCLEOTIDE SEQUENCE [LARGE SCALE GENOMIC DNA]</scope>
    <source>
        <strain evidence="5 6">CAIM 600</strain>
    </source>
</reference>
<keyword evidence="1" id="KW-0547">Nucleotide-binding</keyword>
<keyword evidence="3" id="KW-0067">ATP-binding</keyword>
<name>A0A4V1LSX6_9GAMM</name>
<dbReference type="SMART" id="SM00797">
    <property type="entry name" value="AHS2"/>
    <property type="match status" value="1"/>
</dbReference>
<dbReference type="AlphaFoldDB" id="A0A4V1LSX6"/>
<evidence type="ECO:0000256" key="1">
    <source>
        <dbReference type="ARBA" id="ARBA00022741"/>
    </source>
</evidence>
<keyword evidence="2 5" id="KW-0378">Hydrolase</keyword>
<dbReference type="InterPro" id="IPR052708">
    <property type="entry name" value="PxpC"/>
</dbReference>
<evidence type="ECO:0000259" key="4">
    <source>
        <dbReference type="SMART" id="SM00797"/>
    </source>
</evidence>
<sequence length="307" mass="33419">MMLEVLQSGPLSLLQDKGRFGYQNQGVTTGGPMDEHAYGWGNWLLGNDLNSTQIEVTLGMASFRFHATTYFALTGADLGASLNGKPLSSWFSYHAVEGDELRFTRPVSGMRAYLSVHGGFRVSPMLGSSSTVCREGIGGLNGDGKRLEAGDNIPFSLSDSRINTKVPNWAIPDYDSPLEIGIILGSQQALFSEDAKKTLFSSFFTISQHSDRMGFRLEGQPIIAERYDVISEGIGFGAVQIPPDGQPIVLMKDRQTIGGYPKVGTLSALGASRLSQSRPGSEIKFTPLSVSHAEAELRLFQEVIYRR</sequence>
<dbReference type="Pfam" id="PF02626">
    <property type="entry name" value="CT_A_B"/>
    <property type="match status" value="1"/>
</dbReference>
<proteinExistence type="predicted"/>
<dbReference type="InterPro" id="IPR003778">
    <property type="entry name" value="CT_A_B"/>
</dbReference>
<dbReference type="Proteomes" id="UP000290287">
    <property type="component" value="Unassembled WGS sequence"/>
</dbReference>
<evidence type="ECO:0000313" key="6">
    <source>
        <dbReference type="Proteomes" id="UP000290287"/>
    </source>
</evidence>
<evidence type="ECO:0000313" key="5">
    <source>
        <dbReference type="EMBL" id="RXJ73228.1"/>
    </source>
</evidence>
<dbReference type="SUPFAM" id="SSF50891">
    <property type="entry name" value="Cyclophilin-like"/>
    <property type="match status" value="1"/>
</dbReference>
<evidence type="ECO:0000256" key="2">
    <source>
        <dbReference type="ARBA" id="ARBA00022801"/>
    </source>
</evidence>
<evidence type="ECO:0000256" key="3">
    <source>
        <dbReference type="ARBA" id="ARBA00022840"/>
    </source>
</evidence>
<organism evidence="5 6">
    <name type="scientific">Veronia nyctiphanis</name>
    <dbReference type="NCBI Taxonomy" id="1278244"/>
    <lineage>
        <taxon>Bacteria</taxon>
        <taxon>Pseudomonadati</taxon>
        <taxon>Pseudomonadota</taxon>
        <taxon>Gammaproteobacteria</taxon>
        <taxon>Vibrionales</taxon>
        <taxon>Vibrionaceae</taxon>
        <taxon>Veronia</taxon>
    </lineage>
</organism>
<dbReference type="Gene3D" id="2.40.100.10">
    <property type="entry name" value="Cyclophilin-like"/>
    <property type="match status" value="1"/>
</dbReference>
<comment type="caution">
    <text evidence="5">The sequence shown here is derived from an EMBL/GenBank/DDBJ whole genome shotgun (WGS) entry which is preliminary data.</text>
</comment>
<dbReference type="GO" id="GO:0005524">
    <property type="term" value="F:ATP binding"/>
    <property type="evidence" value="ECO:0007669"/>
    <property type="project" value="UniProtKB-KW"/>
</dbReference>
<feature type="domain" description="Carboxyltransferase" evidence="4">
    <location>
        <begin position="24"/>
        <end position="304"/>
    </location>
</feature>
<dbReference type="RefSeq" id="WP_129122278.1">
    <property type="nucleotide sequence ID" value="NZ_PEIB01000011.1"/>
</dbReference>
<accession>A0A4V1LSX6</accession>
<dbReference type="PANTHER" id="PTHR43309">
    <property type="entry name" value="5-OXOPROLINASE SUBUNIT C"/>
    <property type="match status" value="1"/>
</dbReference>
<dbReference type="OrthoDB" id="9768696at2"/>
<gene>
    <name evidence="5" type="ORF">CS022_10815</name>
</gene>